<gene>
    <name evidence="2" type="ORF">P691DRAFT_273070</name>
</gene>
<comment type="caution">
    <text evidence="2">The sequence shown here is derived from an EMBL/GenBank/DDBJ whole genome shotgun (WGS) entry which is preliminary data.</text>
</comment>
<evidence type="ECO:0000256" key="1">
    <source>
        <dbReference type="SAM" id="Phobius"/>
    </source>
</evidence>
<feature type="transmembrane region" description="Helical" evidence="1">
    <location>
        <begin position="243"/>
        <end position="267"/>
    </location>
</feature>
<reference evidence="2" key="1">
    <citation type="submission" date="2020-11" db="EMBL/GenBank/DDBJ databases">
        <authorList>
            <consortium name="DOE Joint Genome Institute"/>
            <person name="Ahrendt S."/>
            <person name="Riley R."/>
            <person name="Andreopoulos W."/>
            <person name="Labutti K."/>
            <person name="Pangilinan J."/>
            <person name="Ruiz-Duenas F.J."/>
            <person name="Barrasa J.M."/>
            <person name="Sanchez-Garcia M."/>
            <person name="Camarero S."/>
            <person name="Miyauchi S."/>
            <person name="Serrano A."/>
            <person name="Linde D."/>
            <person name="Babiker R."/>
            <person name="Drula E."/>
            <person name="Ayuso-Fernandez I."/>
            <person name="Pacheco R."/>
            <person name="Padilla G."/>
            <person name="Ferreira P."/>
            <person name="Barriuso J."/>
            <person name="Kellner H."/>
            <person name="Castanera R."/>
            <person name="Alfaro M."/>
            <person name="Ramirez L."/>
            <person name="Pisabarro A.G."/>
            <person name="Kuo A."/>
            <person name="Tritt A."/>
            <person name="Lipzen A."/>
            <person name="He G."/>
            <person name="Yan M."/>
            <person name="Ng V."/>
            <person name="Cullen D."/>
            <person name="Martin F."/>
            <person name="Rosso M.-N."/>
            <person name="Henrissat B."/>
            <person name="Hibbett D."/>
            <person name="Martinez A.T."/>
            <person name="Grigoriev I.V."/>
        </authorList>
    </citation>
    <scope>NUCLEOTIDE SEQUENCE</scope>
    <source>
        <strain evidence="2">MF-IS2</strain>
    </source>
</reference>
<feature type="transmembrane region" description="Helical" evidence="1">
    <location>
        <begin position="38"/>
        <end position="63"/>
    </location>
</feature>
<feature type="transmembrane region" description="Helical" evidence="1">
    <location>
        <begin position="197"/>
        <end position="222"/>
    </location>
</feature>
<dbReference type="AlphaFoldDB" id="A0A9P6C1A1"/>
<feature type="transmembrane region" description="Helical" evidence="1">
    <location>
        <begin position="118"/>
        <end position="141"/>
    </location>
</feature>
<sequence>MEWQVIRDISLPSPAPSDATILLPVLYPTWINQMEMRWAIEMVISGISYGILLALSLVCLRVLSRLPRSKGFWNQRNMLMIHVGLLLLLNTAVEVHGARVTLIAIFKTRPEALTHLYLGWPNIVNVVLFALTDGLLVWRCYMVQKAFTNGKFAGWQCICWIIPLIFWITFIGVGMATVITSKPMAPLPQRVDPLSDILLVTAASCNTLLNLFATTNIIVRLLSHRRAMIASFGRESSMSRFPLKIVGILLESVVINLPVSITIVVYTAVAYEIGFMVVQIAVLLQSCSSILVIYQVAMRRVLTSELASSNKKENTSHCLDIATLPGATQTSSYDS</sequence>
<dbReference type="EMBL" id="MU151307">
    <property type="protein sequence ID" value="KAF9445344.1"/>
    <property type="molecule type" value="Genomic_DNA"/>
</dbReference>
<feature type="transmembrane region" description="Helical" evidence="1">
    <location>
        <begin position="153"/>
        <end position="177"/>
    </location>
</feature>
<name>A0A9P6C1A1_9AGAR</name>
<dbReference type="Proteomes" id="UP000807342">
    <property type="component" value="Unassembled WGS sequence"/>
</dbReference>
<organism evidence="2 3">
    <name type="scientific">Macrolepiota fuliginosa MF-IS2</name>
    <dbReference type="NCBI Taxonomy" id="1400762"/>
    <lineage>
        <taxon>Eukaryota</taxon>
        <taxon>Fungi</taxon>
        <taxon>Dikarya</taxon>
        <taxon>Basidiomycota</taxon>
        <taxon>Agaricomycotina</taxon>
        <taxon>Agaricomycetes</taxon>
        <taxon>Agaricomycetidae</taxon>
        <taxon>Agaricales</taxon>
        <taxon>Agaricineae</taxon>
        <taxon>Agaricaceae</taxon>
        <taxon>Macrolepiota</taxon>
    </lineage>
</organism>
<feature type="transmembrane region" description="Helical" evidence="1">
    <location>
        <begin position="273"/>
        <end position="294"/>
    </location>
</feature>
<accession>A0A9P6C1A1</accession>
<keyword evidence="1" id="KW-0812">Transmembrane</keyword>
<keyword evidence="1" id="KW-0472">Membrane</keyword>
<protein>
    <submittedName>
        <fullName evidence="2">Uncharacterized protein</fullName>
    </submittedName>
</protein>
<evidence type="ECO:0000313" key="2">
    <source>
        <dbReference type="EMBL" id="KAF9445344.1"/>
    </source>
</evidence>
<dbReference type="OrthoDB" id="3259206at2759"/>
<keyword evidence="3" id="KW-1185">Reference proteome</keyword>
<feature type="transmembrane region" description="Helical" evidence="1">
    <location>
        <begin position="83"/>
        <end position="106"/>
    </location>
</feature>
<keyword evidence="1" id="KW-1133">Transmembrane helix</keyword>
<proteinExistence type="predicted"/>
<evidence type="ECO:0000313" key="3">
    <source>
        <dbReference type="Proteomes" id="UP000807342"/>
    </source>
</evidence>